<keyword evidence="3" id="KW-0030">Aminoacyl-tRNA synthetase</keyword>
<name>S7MZQ6_MYOBR</name>
<accession>S7MZQ6</accession>
<gene>
    <name evidence="3" type="ORF">D623_10027616</name>
</gene>
<dbReference type="EMBL" id="KE162632">
    <property type="protein sequence ID" value="EPQ09085.1"/>
    <property type="molecule type" value="Genomic_DNA"/>
</dbReference>
<sequence>MASECSGSGGSLSRLSGSAKEQRAKRPAAHQRKASGGDPHPHKFHVDVLLTHFIQEYSHLQPGNHLSDITLKVAGRTHAPRASKVKLIFCDLRGKGVKWQVMANSRSYTSEEEFIRIDNSVRET</sequence>
<feature type="compositionally biased region" description="Basic residues" evidence="2">
    <location>
        <begin position="23"/>
        <end position="33"/>
    </location>
</feature>
<dbReference type="Proteomes" id="UP000052978">
    <property type="component" value="Unassembled WGS sequence"/>
</dbReference>
<dbReference type="GO" id="GO:0015966">
    <property type="term" value="P:diadenosine tetraphosphate biosynthetic process"/>
    <property type="evidence" value="ECO:0007669"/>
    <property type="project" value="TreeGrafter"/>
</dbReference>
<keyword evidence="1" id="KW-0547">Nucleotide-binding</keyword>
<evidence type="ECO:0000313" key="4">
    <source>
        <dbReference type="Proteomes" id="UP000052978"/>
    </source>
</evidence>
<dbReference type="GO" id="GO:0005615">
    <property type="term" value="C:extracellular space"/>
    <property type="evidence" value="ECO:0007669"/>
    <property type="project" value="TreeGrafter"/>
</dbReference>
<feature type="region of interest" description="Disordered" evidence="2">
    <location>
        <begin position="1"/>
        <end position="42"/>
    </location>
</feature>
<dbReference type="GO" id="GO:0005739">
    <property type="term" value="C:mitochondrion"/>
    <property type="evidence" value="ECO:0007669"/>
    <property type="project" value="TreeGrafter"/>
</dbReference>
<dbReference type="SUPFAM" id="SSF50249">
    <property type="entry name" value="Nucleic acid-binding proteins"/>
    <property type="match status" value="1"/>
</dbReference>
<dbReference type="PANTHER" id="PTHR42918:SF9">
    <property type="entry name" value="LYSINE--TRNA LIGASE"/>
    <property type="match status" value="1"/>
</dbReference>
<evidence type="ECO:0000256" key="2">
    <source>
        <dbReference type="SAM" id="MobiDB-lite"/>
    </source>
</evidence>
<dbReference type="GO" id="GO:0002276">
    <property type="term" value="P:basophil activation involved in immune response"/>
    <property type="evidence" value="ECO:0007669"/>
    <property type="project" value="TreeGrafter"/>
</dbReference>
<dbReference type="GO" id="GO:0005829">
    <property type="term" value="C:cytosol"/>
    <property type="evidence" value="ECO:0007669"/>
    <property type="project" value="TreeGrafter"/>
</dbReference>
<reference evidence="3 4" key="1">
    <citation type="journal article" date="2013" name="Nat. Commun.">
        <title>Genome analysis reveals insights into physiology and longevity of the Brandt's bat Myotis brandtii.</title>
        <authorList>
            <person name="Seim I."/>
            <person name="Fang X."/>
            <person name="Xiong Z."/>
            <person name="Lobanov A.V."/>
            <person name="Huang Z."/>
            <person name="Ma S."/>
            <person name="Feng Y."/>
            <person name="Turanov A.A."/>
            <person name="Zhu Y."/>
            <person name="Lenz T.L."/>
            <person name="Gerashchenko M.V."/>
            <person name="Fan D."/>
            <person name="Hee Yim S."/>
            <person name="Yao X."/>
            <person name="Jordan D."/>
            <person name="Xiong Y."/>
            <person name="Ma Y."/>
            <person name="Lyapunov A.N."/>
            <person name="Chen G."/>
            <person name="Kulakova O.I."/>
            <person name="Sun Y."/>
            <person name="Lee S.G."/>
            <person name="Bronson R.T."/>
            <person name="Moskalev A.A."/>
            <person name="Sunyaev S.R."/>
            <person name="Zhang G."/>
            <person name="Krogh A."/>
            <person name="Wang J."/>
            <person name="Gladyshev V.N."/>
        </authorList>
    </citation>
    <scope>NUCLEOTIDE SEQUENCE [LARGE SCALE GENOMIC DNA]</scope>
</reference>
<evidence type="ECO:0000313" key="3">
    <source>
        <dbReference type="EMBL" id="EPQ09085.1"/>
    </source>
</evidence>
<dbReference type="GO" id="GO:0043032">
    <property type="term" value="P:positive regulation of macrophage activation"/>
    <property type="evidence" value="ECO:0007669"/>
    <property type="project" value="TreeGrafter"/>
</dbReference>
<dbReference type="GO" id="GO:0004824">
    <property type="term" value="F:lysine-tRNA ligase activity"/>
    <property type="evidence" value="ECO:0007669"/>
    <property type="project" value="TreeGrafter"/>
</dbReference>
<organism evidence="3 4">
    <name type="scientific">Myotis brandtii</name>
    <name type="common">Brandt's bat</name>
    <dbReference type="NCBI Taxonomy" id="109478"/>
    <lineage>
        <taxon>Eukaryota</taxon>
        <taxon>Metazoa</taxon>
        <taxon>Chordata</taxon>
        <taxon>Craniata</taxon>
        <taxon>Vertebrata</taxon>
        <taxon>Euteleostomi</taxon>
        <taxon>Mammalia</taxon>
        <taxon>Eutheria</taxon>
        <taxon>Laurasiatheria</taxon>
        <taxon>Chiroptera</taxon>
        <taxon>Yangochiroptera</taxon>
        <taxon>Vespertilionidae</taxon>
        <taxon>Myotis</taxon>
    </lineage>
</organism>
<protein>
    <submittedName>
        <fullName evidence="3">Lysyl-tRNA synthetase</fullName>
    </submittedName>
</protein>
<dbReference type="GO" id="GO:0006430">
    <property type="term" value="P:lysyl-tRNA aminoacylation"/>
    <property type="evidence" value="ECO:0007669"/>
    <property type="project" value="TreeGrafter"/>
</dbReference>
<dbReference type="PANTHER" id="PTHR42918">
    <property type="entry name" value="LYSYL-TRNA SYNTHETASE"/>
    <property type="match status" value="1"/>
</dbReference>
<dbReference type="AlphaFoldDB" id="S7MZQ6"/>
<dbReference type="Gene3D" id="2.40.50.140">
    <property type="entry name" value="Nucleic acid-binding proteins"/>
    <property type="match status" value="1"/>
</dbReference>
<dbReference type="GO" id="GO:0005634">
    <property type="term" value="C:nucleus"/>
    <property type="evidence" value="ECO:0007669"/>
    <property type="project" value="TreeGrafter"/>
</dbReference>
<dbReference type="GO" id="GO:0017101">
    <property type="term" value="C:aminoacyl-tRNA synthetase multienzyme complex"/>
    <property type="evidence" value="ECO:0007669"/>
    <property type="project" value="TreeGrafter"/>
</dbReference>
<dbReference type="GO" id="GO:0003877">
    <property type="term" value="F:ATP:ADP adenylyltransferase activity"/>
    <property type="evidence" value="ECO:0007669"/>
    <property type="project" value="TreeGrafter"/>
</dbReference>
<evidence type="ECO:0000256" key="1">
    <source>
        <dbReference type="ARBA" id="ARBA00022741"/>
    </source>
</evidence>
<keyword evidence="3" id="KW-0436">Ligase</keyword>
<keyword evidence="4" id="KW-1185">Reference proteome</keyword>
<proteinExistence type="predicted"/>
<dbReference type="GO" id="GO:0000049">
    <property type="term" value="F:tRNA binding"/>
    <property type="evidence" value="ECO:0007669"/>
    <property type="project" value="TreeGrafter"/>
</dbReference>
<dbReference type="InterPro" id="IPR012340">
    <property type="entry name" value="NA-bd_OB-fold"/>
</dbReference>